<accession>A0A7L0T7K2</accession>
<dbReference type="Pfam" id="PF13639">
    <property type="entry name" value="zf-RING_2"/>
    <property type="match status" value="1"/>
</dbReference>
<sequence>MATETGWRCPICCDAQTDIAYVLPCSHQFCLGCILRWAERKPECPLCRGPIQIVRFSVREEDSLHCVVLPAAESPDASSQAGGASGRPVEISRHRPTASPPSSPQGRLTPAEQGGEGRGAGATVGGLLPEVWARLFQRREHLLDPVLPWLRRQLQAIYGAQWWLAKRAESTILYALCIYGPNEEVLVQLLPDSLEENAAPLVHAMIIAITRECTEEAWRLLRSRVAEEEEEVSPAASSSSTSSTSSGSTSSGTASSSSPAGPNREEEGSRPEAALREGPRPPPPAPIPAEQEQPQEEPGEAAAAGPSAQGCSRSPSTPGRDRDRPPRGPRRAPKRRAPSPQDSPQPRKRPPRKRPPRRR</sequence>
<feature type="compositionally biased region" description="Basic and acidic residues" evidence="10">
    <location>
        <begin position="263"/>
        <end position="279"/>
    </location>
</feature>
<comment type="catalytic activity">
    <reaction evidence="1">
        <text>S-ubiquitinyl-[E2 ubiquitin-conjugating enzyme]-L-cysteine + [acceptor protein]-L-lysine = [E2 ubiquitin-conjugating enzyme]-L-cysteine + N(6)-ubiquitinyl-[acceptor protein]-L-lysine.</text>
        <dbReference type="EC" id="2.3.2.27"/>
    </reaction>
</comment>
<evidence type="ECO:0000313" key="12">
    <source>
        <dbReference type="EMBL" id="NXL49692.1"/>
    </source>
</evidence>
<keyword evidence="13" id="KW-1185">Reference proteome</keyword>
<dbReference type="PROSITE" id="PS50089">
    <property type="entry name" value="ZF_RING_2"/>
    <property type="match status" value="1"/>
</dbReference>
<feature type="domain" description="RING-type" evidence="11">
    <location>
        <begin position="9"/>
        <end position="48"/>
    </location>
</feature>
<evidence type="ECO:0000256" key="2">
    <source>
        <dbReference type="ARBA" id="ARBA00012483"/>
    </source>
</evidence>
<evidence type="ECO:0000256" key="1">
    <source>
        <dbReference type="ARBA" id="ARBA00000900"/>
    </source>
</evidence>
<dbReference type="GO" id="GO:0008270">
    <property type="term" value="F:zinc ion binding"/>
    <property type="evidence" value="ECO:0007669"/>
    <property type="project" value="UniProtKB-KW"/>
</dbReference>
<dbReference type="AlphaFoldDB" id="A0A7L0T7K2"/>
<dbReference type="SMART" id="SM00184">
    <property type="entry name" value="RING"/>
    <property type="match status" value="1"/>
</dbReference>
<keyword evidence="7" id="KW-0805">Transcription regulation</keyword>
<keyword evidence="4" id="KW-0479">Metal-binding</keyword>
<dbReference type="CDD" id="cd23130">
    <property type="entry name" value="RING-HC_EHV1-like"/>
    <property type="match status" value="1"/>
</dbReference>
<evidence type="ECO:0000256" key="8">
    <source>
        <dbReference type="ARBA" id="ARBA00023163"/>
    </source>
</evidence>
<evidence type="ECO:0000256" key="3">
    <source>
        <dbReference type="ARBA" id="ARBA00022679"/>
    </source>
</evidence>
<evidence type="ECO:0000256" key="9">
    <source>
        <dbReference type="PROSITE-ProRule" id="PRU00175"/>
    </source>
</evidence>
<dbReference type="SUPFAM" id="SSF57850">
    <property type="entry name" value="RING/U-box"/>
    <property type="match status" value="1"/>
</dbReference>
<evidence type="ECO:0000256" key="5">
    <source>
        <dbReference type="ARBA" id="ARBA00022771"/>
    </source>
</evidence>
<feature type="region of interest" description="Disordered" evidence="10">
    <location>
        <begin position="74"/>
        <end position="120"/>
    </location>
</feature>
<keyword evidence="12" id="KW-0436">Ligase</keyword>
<dbReference type="GO" id="GO:0061630">
    <property type="term" value="F:ubiquitin protein ligase activity"/>
    <property type="evidence" value="ECO:0007669"/>
    <property type="project" value="UniProtKB-EC"/>
</dbReference>
<feature type="compositionally biased region" description="Low complexity" evidence="10">
    <location>
        <begin position="233"/>
        <end position="262"/>
    </location>
</feature>
<dbReference type="GO" id="GO:0016874">
    <property type="term" value="F:ligase activity"/>
    <property type="evidence" value="ECO:0007669"/>
    <property type="project" value="UniProtKB-KW"/>
</dbReference>
<evidence type="ECO:0000256" key="4">
    <source>
        <dbReference type="ARBA" id="ARBA00022723"/>
    </source>
</evidence>
<dbReference type="InterPro" id="IPR001841">
    <property type="entry name" value="Znf_RING"/>
</dbReference>
<dbReference type="PANTHER" id="PTHR46077:SF1">
    <property type="entry name" value="TOP1 BINDING ARGININE_SERINE RICH PROTEIN, E3 UBIQUITIN LIGASE"/>
    <property type="match status" value="1"/>
</dbReference>
<dbReference type="InterPro" id="IPR013083">
    <property type="entry name" value="Znf_RING/FYVE/PHD"/>
</dbReference>
<dbReference type="PANTHER" id="PTHR46077">
    <property type="entry name" value="E3 UBIQUITIN-PROTEIN LIGASE TOPORS"/>
    <property type="match status" value="1"/>
</dbReference>
<dbReference type="OrthoDB" id="21204at2759"/>
<dbReference type="GO" id="GO:0006513">
    <property type="term" value="P:protein monoubiquitination"/>
    <property type="evidence" value="ECO:0007669"/>
    <property type="project" value="TreeGrafter"/>
</dbReference>
<protein>
    <recommendedName>
        <fullName evidence="2">RING-type E3 ubiquitin transferase</fullName>
        <ecNumber evidence="2">2.3.2.27</ecNumber>
    </recommendedName>
</protein>
<evidence type="ECO:0000259" key="11">
    <source>
        <dbReference type="PROSITE" id="PS50089"/>
    </source>
</evidence>
<dbReference type="Gene3D" id="3.30.40.10">
    <property type="entry name" value="Zinc/RING finger domain, C3HC4 (zinc finger)"/>
    <property type="match status" value="1"/>
</dbReference>
<reference evidence="12 13" key="1">
    <citation type="submission" date="2019-09" db="EMBL/GenBank/DDBJ databases">
        <title>Bird 10,000 Genomes (B10K) Project - Family phase.</title>
        <authorList>
            <person name="Zhang G."/>
        </authorList>
    </citation>
    <scope>NUCLEOTIDE SEQUENCE [LARGE SCALE GENOMIC DNA]</scope>
    <source>
        <strain evidence="12">B10K-DU-009-04</strain>
        <tissue evidence="12">Mixed tissue sample</tissue>
    </source>
</reference>
<name>A0A7L0T7K2_PODPO</name>
<evidence type="ECO:0000313" key="13">
    <source>
        <dbReference type="Proteomes" id="UP000555275"/>
    </source>
</evidence>
<feature type="region of interest" description="Disordered" evidence="10">
    <location>
        <begin position="228"/>
        <end position="359"/>
    </location>
</feature>
<feature type="non-terminal residue" evidence="12">
    <location>
        <position position="1"/>
    </location>
</feature>
<keyword evidence="6" id="KW-0862">Zinc</keyword>
<keyword evidence="3" id="KW-0808">Transferase</keyword>
<feature type="compositionally biased region" description="Basic residues" evidence="10">
    <location>
        <begin position="327"/>
        <end position="337"/>
    </location>
</feature>
<dbReference type="EMBL" id="VXAO01000813">
    <property type="protein sequence ID" value="NXL49692.1"/>
    <property type="molecule type" value="Genomic_DNA"/>
</dbReference>
<proteinExistence type="predicted"/>
<feature type="non-terminal residue" evidence="12">
    <location>
        <position position="359"/>
    </location>
</feature>
<keyword evidence="8" id="KW-0804">Transcription</keyword>
<dbReference type="InterPro" id="IPR017907">
    <property type="entry name" value="Znf_RING_CS"/>
</dbReference>
<dbReference type="GO" id="GO:0000209">
    <property type="term" value="P:protein polyubiquitination"/>
    <property type="evidence" value="ECO:0007669"/>
    <property type="project" value="TreeGrafter"/>
</dbReference>
<evidence type="ECO:0000256" key="10">
    <source>
        <dbReference type="SAM" id="MobiDB-lite"/>
    </source>
</evidence>
<dbReference type="EC" id="2.3.2.27" evidence="2"/>
<organism evidence="12 13">
    <name type="scientific">Podilymbus podiceps</name>
    <name type="common">Pied-billed grebe</name>
    <dbReference type="NCBI Taxonomy" id="9252"/>
    <lineage>
        <taxon>Eukaryota</taxon>
        <taxon>Metazoa</taxon>
        <taxon>Chordata</taxon>
        <taxon>Craniata</taxon>
        <taxon>Vertebrata</taxon>
        <taxon>Euteleostomi</taxon>
        <taxon>Archelosauria</taxon>
        <taxon>Archosauria</taxon>
        <taxon>Dinosauria</taxon>
        <taxon>Saurischia</taxon>
        <taxon>Theropoda</taxon>
        <taxon>Coelurosauria</taxon>
        <taxon>Aves</taxon>
        <taxon>Neognathae</taxon>
        <taxon>Neoaves</taxon>
        <taxon>Mirandornithes</taxon>
        <taxon>Podicipediformes</taxon>
        <taxon>Podicipedidae</taxon>
        <taxon>Podilymbus</taxon>
    </lineage>
</organism>
<keyword evidence="5 9" id="KW-0863">Zinc-finger</keyword>
<comment type="caution">
    <text evidence="12">The sequence shown here is derived from an EMBL/GenBank/DDBJ whole genome shotgun (WGS) entry which is preliminary data.</text>
</comment>
<dbReference type="Proteomes" id="UP000555275">
    <property type="component" value="Unassembled WGS sequence"/>
</dbReference>
<feature type="compositionally biased region" description="Low complexity" evidence="10">
    <location>
        <begin position="300"/>
        <end position="318"/>
    </location>
</feature>
<gene>
    <name evidence="12" type="primary">Topors_0</name>
    <name evidence="12" type="ORF">PODPOD_R03603</name>
</gene>
<evidence type="ECO:0000256" key="7">
    <source>
        <dbReference type="ARBA" id="ARBA00023015"/>
    </source>
</evidence>
<feature type="compositionally biased region" description="Basic residues" evidence="10">
    <location>
        <begin position="346"/>
        <end position="359"/>
    </location>
</feature>
<dbReference type="PROSITE" id="PS00518">
    <property type="entry name" value="ZF_RING_1"/>
    <property type="match status" value="1"/>
</dbReference>
<evidence type="ECO:0000256" key="6">
    <source>
        <dbReference type="ARBA" id="ARBA00022833"/>
    </source>
</evidence>